<gene>
    <name evidence="1" type="ORF">ROLI_002380</name>
</gene>
<name>A0ABZ2BN27_9RHOB</name>
<reference evidence="2" key="1">
    <citation type="submission" date="2024-01" db="EMBL/GenBank/DDBJ databases">
        <title>Roseobacter fucihabitans sp. nov., isolated from the brown alga Fucus spiralis.</title>
        <authorList>
            <person name="Hahnke S."/>
            <person name="Berger M."/>
            <person name="Schlingloff A."/>
            <person name="Athale I."/>
            <person name="Neumann-Schaal M."/>
            <person name="Adenaya A."/>
            <person name="Poehlein A."/>
            <person name="Daniel R."/>
            <person name="Pertersen J."/>
            <person name="Brinkhoff T."/>
        </authorList>
    </citation>
    <scope>NUCLEOTIDE SEQUENCE [LARGE SCALE GENOMIC DNA]</scope>
    <source>
        <strain evidence="2">B14</strain>
    </source>
</reference>
<protein>
    <submittedName>
        <fullName evidence="1">Uncharacterized protein</fullName>
    </submittedName>
</protein>
<sequence length="87" mass="10199">MQYSDLKIEVTDGHVVLSVTDTETFDFIEDILAEKHGLEWSYMATDEVDGKPIYTAHFLEMKDPKRLQIIVNDIDQDELQRIWNLNN</sequence>
<dbReference type="RefSeq" id="WP_187428112.1">
    <property type="nucleotide sequence ID" value="NZ_CP143423.1"/>
</dbReference>
<accession>A0ABZ2BN27</accession>
<proteinExistence type="predicted"/>
<keyword evidence="2" id="KW-1185">Reference proteome</keyword>
<dbReference type="Proteomes" id="UP001318682">
    <property type="component" value="Chromosome"/>
</dbReference>
<organism evidence="1 2">
    <name type="scientific">Roseobacter fucihabitans</name>
    <dbReference type="NCBI Taxonomy" id="1537242"/>
    <lineage>
        <taxon>Bacteria</taxon>
        <taxon>Pseudomonadati</taxon>
        <taxon>Pseudomonadota</taxon>
        <taxon>Alphaproteobacteria</taxon>
        <taxon>Rhodobacterales</taxon>
        <taxon>Roseobacteraceae</taxon>
        <taxon>Roseobacter</taxon>
    </lineage>
</organism>
<evidence type="ECO:0000313" key="2">
    <source>
        <dbReference type="Proteomes" id="UP001318682"/>
    </source>
</evidence>
<evidence type="ECO:0000313" key="1">
    <source>
        <dbReference type="EMBL" id="WVX47173.1"/>
    </source>
</evidence>
<dbReference type="EMBL" id="CP143423">
    <property type="protein sequence ID" value="WVX47173.1"/>
    <property type="molecule type" value="Genomic_DNA"/>
</dbReference>